<dbReference type="AlphaFoldDB" id="A0A8J7KJ06"/>
<name>A0A8J7KJ06_9ACTN</name>
<proteinExistence type="predicted"/>
<reference evidence="1" key="1">
    <citation type="submission" date="2020-11" db="EMBL/GenBank/DDBJ databases">
        <title>Sequencing the genomes of 1000 actinobacteria strains.</title>
        <authorList>
            <person name="Klenk H.-P."/>
        </authorList>
    </citation>
    <scope>NUCLEOTIDE SEQUENCE</scope>
    <source>
        <strain evidence="1">DSM 45356</strain>
    </source>
</reference>
<gene>
    <name evidence="1" type="ORF">IW245_002608</name>
</gene>
<evidence type="ECO:0000313" key="2">
    <source>
        <dbReference type="Proteomes" id="UP000622552"/>
    </source>
</evidence>
<dbReference type="EMBL" id="JADOUF010000001">
    <property type="protein sequence ID" value="MBG6136414.1"/>
    <property type="molecule type" value="Genomic_DNA"/>
</dbReference>
<organism evidence="1 2">
    <name type="scientific">Longispora fulva</name>
    <dbReference type="NCBI Taxonomy" id="619741"/>
    <lineage>
        <taxon>Bacteria</taxon>
        <taxon>Bacillati</taxon>
        <taxon>Actinomycetota</taxon>
        <taxon>Actinomycetes</taxon>
        <taxon>Micromonosporales</taxon>
        <taxon>Micromonosporaceae</taxon>
        <taxon>Longispora</taxon>
    </lineage>
</organism>
<evidence type="ECO:0000313" key="1">
    <source>
        <dbReference type="EMBL" id="MBG6136414.1"/>
    </source>
</evidence>
<comment type="caution">
    <text evidence="1">The sequence shown here is derived from an EMBL/GenBank/DDBJ whole genome shotgun (WGS) entry which is preliminary data.</text>
</comment>
<dbReference type="Proteomes" id="UP000622552">
    <property type="component" value="Unassembled WGS sequence"/>
</dbReference>
<accession>A0A8J7KJ06</accession>
<protein>
    <submittedName>
        <fullName evidence="1">Uncharacterized protein</fullName>
    </submittedName>
</protein>
<sequence>MVEEASLPLADLLGVGRLKYLRQRSLRNPRWRDAGYVRLLIVPRQVRWSRPSVLDPQLAEVRATITEYQRRAAGRGVVAADSAWQEVLNAVDRLIAEGERIKGSRIAPRSL</sequence>
<dbReference type="RefSeq" id="WP_197003394.1">
    <property type="nucleotide sequence ID" value="NZ_BONS01000015.1"/>
</dbReference>
<keyword evidence="2" id="KW-1185">Reference proteome</keyword>